<evidence type="ECO:0000256" key="1">
    <source>
        <dbReference type="SAM" id="Phobius"/>
    </source>
</evidence>
<sequence>MLIDPRMDALQTPTTWLSRASEYHGHPSPAPFQVAVSVLSLRATFPAGAGSDSHLVQRRDFEEMAHFSIVVPAVIIGAFILSMMICLSYRRRPTGNADTAMLLAGLLASMHPQPRMWEVYLDVPCDDSSEPVTTVFSKYASITAPTHVKDCWEEMMPVGLQPEDAVSTRTIDSEPPHSNCNTRGRSPSVIPHRLSVLIAMPYSKTSFQGMDLPPLDIGVLYVRTNSDV</sequence>
<proteinExistence type="predicted"/>
<keyword evidence="1" id="KW-0812">Transmembrane</keyword>
<protein>
    <submittedName>
        <fullName evidence="2">Uncharacterized protein</fullName>
    </submittedName>
</protein>
<gene>
    <name evidence="2" type="ORF">L227DRAFT_572094</name>
</gene>
<keyword evidence="1" id="KW-1133">Transmembrane helix</keyword>
<dbReference type="Proteomes" id="UP000313359">
    <property type="component" value="Unassembled WGS sequence"/>
</dbReference>
<dbReference type="AlphaFoldDB" id="A0A5C2SK42"/>
<evidence type="ECO:0000313" key="3">
    <source>
        <dbReference type="Proteomes" id="UP000313359"/>
    </source>
</evidence>
<organism evidence="2 3">
    <name type="scientific">Lentinus tigrinus ALCF2SS1-6</name>
    <dbReference type="NCBI Taxonomy" id="1328759"/>
    <lineage>
        <taxon>Eukaryota</taxon>
        <taxon>Fungi</taxon>
        <taxon>Dikarya</taxon>
        <taxon>Basidiomycota</taxon>
        <taxon>Agaricomycotina</taxon>
        <taxon>Agaricomycetes</taxon>
        <taxon>Polyporales</taxon>
        <taxon>Polyporaceae</taxon>
        <taxon>Lentinus</taxon>
    </lineage>
</organism>
<keyword evidence="3" id="KW-1185">Reference proteome</keyword>
<reference evidence="2" key="1">
    <citation type="journal article" date="2018" name="Genome Biol. Evol.">
        <title>Genomics and development of Lentinus tigrinus, a white-rot wood-decaying mushroom with dimorphic fruiting bodies.</title>
        <authorList>
            <person name="Wu B."/>
            <person name="Xu Z."/>
            <person name="Knudson A."/>
            <person name="Carlson A."/>
            <person name="Chen N."/>
            <person name="Kovaka S."/>
            <person name="LaButti K."/>
            <person name="Lipzen A."/>
            <person name="Pennachio C."/>
            <person name="Riley R."/>
            <person name="Schakwitz W."/>
            <person name="Umezawa K."/>
            <person name="Ohm R.A."/>
            <person name="Grigoriev I.V."/>
            <person name="Nagy L.G."/>
            <person name="Gibbons J."/>
            <person name="Hibbett D."/>
        </authorList>
    </citation>
    <scope>NUCLEOTIDE SEQUENCE [LARGE SCALE GENOMIC DNA]</scope>
    <source>
        <strain evidence="2">ALCF2SS1-6</strain>
    </source>
</reference>
<dbReference type="EMBL" id="ML122255">
    <property type="protein sequence ID" value="RPD63648.1"/>
    <property type="molecule type" value="Genomic_DNA"/>
</dbReference>
<keyword evidence="1" id="KW-0472">Membrane</keyword>
<accession>A0A5C2SK42</accession>
<evidence type="ECO:0000313" key="2">
    <source>
        <dbReference type="EMBL" id="RPD63648.1"/>
    </source>
</evidence>
<name>A0A5C2SK42_9APHY</name>
<feature type="transmembrane region" description="Helical" evidence="1">
    <location>
        <begin position="64"/>
        <end position="87"/>
    </location>
</feature>